<proteinExistence type="predicted"/>
<sequence length="99" mass="11389">MSHVLEGIEDRGQLRIHPLTIPQLLKQHTRERRWDASTTHGTQILGGRHPAAWLHGIIGCHGKCNRILKRRWFSEAEQNSEPQRGNGEETNVLRTRRGV</sequence>
<evidence type="ECO:0000313" key="2">
    <source>
        <dbReference type="EMBL" id="TNN74700.1"/>
    </source>
</evidence>
<accession>A0A4Z2IA00</accession>
<evidence type="ECO:0000313" key="3">
    <source>
        <dbReference type="Proteomes" id="UP000314294"/>
    </source>
</evidence>
<gene>
    <name evidence="2" type="ORF">EYF80_015018</name>
</gene>
<reference evidence="2 3" key="1">
    <citation type="submission" date="2019-03" db="EMBL/GenBank/DDBJ databases">
        <title>First draft genome of Liparis tanakae, snailfish: a comprehensive survey of snailfish specific genes.</title>
        <authorList>
            <person name="Kim W."/>
            <person name="Song I."/>
            <person name="Jeong J.-H."/>
            <person name="Kim D."/>
            <person name="Kim S."/>
            <person name="Ryu S."/>
            <person name="Song J.Y."/>
            <person name="Lee S.K."/>
        </authorList>
    </citation>
    <scope>NUCLEOTIDE SEQUENCE [LARGE SCALE GENOMIC DNA]</scope>
    <source>
        <tissue evidence="2">Muscle</tissue>
    </source>
</reference>
<dbReference type="EMBL" id="SRLO01000111">
    <property type="protein sequence ID" value="TNN74700.1"/>
    <property type="molecule type" value="Genomic_DNA"/>
</dbReference>
<protein>
    <submittedName>
        <fullName evidence="2">Uncharacterized protein</fullName>
    </submittedName>
</protein>
<name>A0A4Z2IA00_9TELE</name>
<evidence type="ECO:0000256" key="1">
    <source>
        <dbReference type="SAM" id="MobiDB-lite"/>
    </source>
</evidence>
<keyword evidence="3" id="KW-1185">Reference proteome</keyword>
<dbReference type="Proteomes" id="UP000314294">
    <property type="component" value="Unassembled WGS sequence"/>
</dbReference>
<dbReference type="AlphaFoldDB" id="A0A4Z2IA00"/>
<feature type="region of interest" description="Disordered" evidence="1">
    <location>
        <begin position="75"/>
        <end position="99"/>
    </location>
</feature>
<feature type="compositionally biased region" description="Polar residues" evidence="1">
    <location>
        <begin position="76"/>
        <end position="93"/>
    </location>
</feature>
<organism evidence="2 3">
    <name type="scientific">Liparis tanakae</name>
    <name type="common">Tanaka's snailfish</name>
    <dbReference type="NCBI Taxonomy" id="230148"/>
    <lineage>
        <taxon>Eukaryota</taxon>
        <taxon>Metazoa</taxon>
        <taxon>Chordata</taxon>
        <taxon>Craniata</taxon>
        <taxon>Vertebrata</taxon>
        <taxon>Euteleostomi</taxon>
        <taxon>Actinopterygii</taxon>
        <taxon>Neopterygii</taxon>
        <taxon>Teleostei</taxon>
        <taxon>Neoteleostei</taxon>
        <taxon>Acanthomorphata</taxon>
        <taxon>Eupercaria</taxon>
        <taxon>Perciformes</taxon>
        <taxon>Cottioidei</taxon>
        <taxon>Cottales</taxon>
        <taxon>Liparidae</taxon>
        <taxon>Liparis</taxon>
    </lineage>
</organism>
<comment type="caution">
    <text evidence="2">The sequence shown here is derived from an EMBL/GenBank/DDBJ whole genome shotgun (WGS) entry which is preliminary data.</text>
</comment>